<accession>A0AC60P297</accession>
<dbReference type="EMBL" id="JABSTQ010011249">
    <property type="protein sequence ID" value="KAG0413542.1"/>
    <property type="molecule type" value="Genomic_DNA"/>
</dbReference>
<protein>
    <submittedName>
        <fullName evidence="1">Uncharacterized protein</fullName>
    </submittedName>
</protein>
<gene>
    <name evidence="1" type="ORF">HPB47_009311</name>
</gene>
<dbReference type="Proteomes" id="UP000805193">
    <property type="component" value="Unassembled WGS sequence"/>
</dbReference>
<organism evidence="1 2">
    <name type="scientific">Ixodes persulcatus</name>
    <name type="common">Taiga tick</name>
    <dbReference type="NCBI Taxonomy" id="34615"/>
    <lineage>
        <taxon>Eukaryota</taxon>
        <taxon>Metazoa</taxon>
        <taxon>Ecdysozoa</taxon>
        <taxon>Arthropoda</taxon>
        <taxon>Chelicerata</taxon>
        <taxon>Arachnida</taxon>
        <taxon>Acari</taxon>
        <taxon>Parasitiformes</taxon>
        <taxon>Ixodida</taxon>
        <taxon>Ixodoidea</taxon>
        <taxon>Ixodidae</taxon>
        <taxon>Ixodinae</taxon>
        <taxon>Ixodes</taxon>
    </lineage>
</organism>
<sequence>MITRFGHCIPDKRTGGTMDGEGASGEGGSTTTLVSERESEFNFEEARERIKIIELEMELKRVRSANRRAEGGRPAETGERGEQDDLRHFSKALSGVIQKFPSEAEVPVLFEATFPGFFANTGIAKVGEKRVALDPGYVPKRAYPFRIPEMLRREHGVGRLYTVGERSSGRQANC</sequence>
<keyword evidence="2" id="KW-1185">Reference proteome</keyword>
<evidence type="ECO:0000313" key="2">
    <source>
        <dbReference type="Proteomes" id="UP000805193"/>
    </source>
</evidence>
<name>A0AC60P297_IXOPE</name>
<reference evidence="1 2" key="1">
    <citation type="journal article" date="2020" name="Cell">
        <title>Large-Scale Comparative Analyses of Tick Genomes Elucidate Their Genetic Diversity and Vector Capacities.</title>
        <authorList>
            <consortium name="Tick Genome and Microbiome Consortium (TIGMIC)"/>
            <person name="Jia N."/>
            <person name="Wang J."/>
            <person name="Shi W."/>
            <person name="Du L."/>
            <person name="Sun Y."/>
            <person name="Zhan W."/>
            <person name="Jiang J.F."/>
            <person name="Wang Q."/>
            <person name="Zhang B."/>
            <person name="Ji P."/>
            <person name="Bell-Sakyi L."/>
            <person name="Cui X.M."/>
            <person name="Yuan T.T."/>
            <person name="Jiang B.G."/>
            <person name="Yang W.F."/>
            <person name="Lam T.T."/>
            <person name="Chang Q.C."/>
            <person name="Ding S.J."/>
            <person name="Wang X.J."/>
            <person name="Zhu J.G."/>
            <person name="Ruan X.D."/>
            <person name="Zhao L."/>
            <person name="Wei J.T."/>
            <person name="Ye R.Z."/>
            <person name="Que T.C."/>
            <person name="Du C.H."/>
            <person name="Zhou Y.H."/>
            <person name="Cheng J.X."/>
            <person name="Dai P.F."/>
            <person name="Guo W.B."/>
            <person name="Han X.H."/>
            <person name="Huang E.J."/>
            <person name="Li L.F."/>
            <person name="Wei W."/>
            <person name="Gao Y.C."/>
            <person name="Liu J.Z."/>
            <person name="Shao H.Z."/>
            <person name="Wang X."/>
            <person name="Wang C.C."/>
            <person name="Yang T.C."/>
            <person name="Huo Q.B."/>
            <person name="Li W."/>
            <person name="Chen H.Y."/>
            <person name="Chen S.E."/>
            <person name="Zhou L.G."/>
            <person name="Ni X.B."/>
            <person name="Tian J.H."/>
            <person name="Sheng Y."/>
            <person name="Liu T."/>
            <person name="Pan Y.S."/>
            <person name="Xia L.Y."/>
            <person name="Li J."/>
            <person name="Zhao F."/>
            <person name="Cao W.C."/>
        </authorList>
    </citation>
    <scope>NUCLEOTIDE SEQUENCE [LARGE SCALE GENOMIC DNA]</scope>
    <source>
        <strain evidence="1">Iper-2018</strain>
    </source>
</reference>
<proteinExistence type="predicted"/>
<comment type="caution">
    <text evidence="1">The sequence shown here is derived from an EMBL/GenBank/DDBJ whole genome shotgun (WGS) entry which is preliminary data.</text>
</comment>
<evidence type="ECO:0000313" key="1">
    <source>
        <dbReference type="EMBL" id="KAG0413542.1"/>
    </source>
</evidence>